<accession>A0A0H5Q685</accession>
<sequence>MEDKIFCIAVLRPFDTFSNPLSKALADSYVESVLNGSRTWATAGVERNDEERGGGFLKNFPAVLTSD</sequence>
<protein>
    <submittedName>
        <fullName evidence="1">Uncharacterized protein</fullName>
    </submittedName>
</protein>
<geneLocation type="plasmid" evidence="1">
    <name>pRGFK1328</name>
</geneLocation>
<name>A0A0H5Q685_9ZZZZ</name>
<proteinExistence type="predicted"/>
<organism evidence="1">
    <name type="scientific">uncultured prokaryote</name>
    <dbReference type="NCBI Taxonomy" id="198431"/>
    <lineage>
        <taxon>unclassified sequences</taxon>
        <taxon>environmental samples</taxon>
    </lineage>
</organism>
<evidence type="ECO:0000313" key="1">
    <source>
        <dbReference type="EMBL" id="CRY96920.1"/>
    </source>
</evidence>
<dbReference type="AlphaFoldDB" id="A0A0H5Q685"/>
<reference evidence="1" key="1">
    <citation type="submission" date="2015-06" db="EMBL/GenBank/DDBJ databases">
        <authorList>
            <person name="Joergensen T."/>
        </authorList>
    </citation>
    <scope>NUCLEOTIDE SEQUENCE</scope>
    <source>
        <plasmid evidence="1">pRGFK1328</plasmid>
    </source>
</reference>
<keyword evidence="1" id="KW-0614">Plasmid</keyword>
<reference evidence="1" key="2">
    <citation type="submission" date="2015-07" db="EMBL/GenBank/DDBJ databases">
        <title>Plasmids, circular viruses and viroids from rat gut.</title>
        <authorList>
            <person name="Jorgensen T.J."/>
            <person name="Hansen M.A."/>
            <person name="Xu Z."/>
            <person name="Tabak M.A."/>
            <person name="Sorensen S.J."/>
            <person name="Hansen L.H."/>
        </authorList>
    </citation>
    <scope>NUCLEOTIDE SEQUENCE</scope>
    <source>
        <plasmid evidence="1">pRGFK1328</plasmid>
    </source>
</reference>
<dbReference type="EMBL" id="LN853894">
    <property type="protein sequence ID" value="CRY96920.1"/>
    <property type="molecule type" value="Genomic_DNA"/>
</dbReference>